<accession>A0ABW9XTK5</accession>
<dbReference type="InterPro" id="IPR019635">
    <property type="entry name" value="DUF2500"/>
</dbReference>
<name>A0ABW9XTK5_9BACL</name>
<dbReference type="Pfam" id="PF10694">
    <property type="entry name" value="DUF2500"/>
    <property type="match status" value="1"/>
</dbReference>
<feature type="transmembrane region" description="Helical" evidence="1">
    <location>
        <begin position="12"/>
        <end position="36"/>
    </location>
</feature>
<organism evidence="2 3">
    <name type="scientific">Paenibacillus glycinis</name>
    <dbReference type="NCBI Taxonomy" id="2697035"/>
    <lineage>
        <taxon>Bacteria</taxon>
        <taxon>Bacillati</taxon>
        <taxon>Bacillota</taxon>
        <taxon>Bacilli</taxon>
        <taxon>Bacillales</taxon>
        <taxon>Paenibacillaceae</taxon>
        <taxon>Paenibacillus</taxon>
    </lineage>
</organism>
<dbReference type="EMBL" id="JAAAMV010000017">
    <property type="protein sequence ID" value="NBD26002.1"/>
    <property type="molecule type" value="Genomic_DNA"/>
</dbReference>
<keyword evidence="3" id="KW-1185">Reference proteome</keyword>
<dbReference type="Proteomes" id="UP000665561">
    <property type="component" value="Unassembled WGS sequence"/>
</dbReference>
<keyword evidence="1" id="KW-0472">Membrane</keyword>
<proteinExistence type="predicted"/>
<dbReference type="Gene3D" id="2.40.50.660">
    <property type="match status" value="1"/>
</dbReference>
<gene>
    <name evidence="2" type="ORF">GT019_19180</name>
</gene>
<protein>
    <submittedName>
        <fullName evidence="2">DUF2500 family protein</fullName>
    </submittedName>
</protein>
<keyword evidence="1" id="KW-0812">Transmembrane</keyword>
<sequence>MNGPSDPMFTIVPIIVTVGFILVFGLIIFAIVKGIVQWSSNNKKPVLTVDARIVAKRTDVGSSMTNGDQLSSRSRTDYFVTFEVESGDRMEFEVSGQAYGMLVEGDDGRLTFQGTRYQGFQRSGASRIVKERTAR</sequence>
<evidence type="ECO:0000313" key="2">
    <source>
        <dbReference type="EMBL" id="NBD26002.1"/>
    </source>
</evidence>
<evidence type="ECO:0000313" key="3">
    <source>
        <dbReference type="Proteomes" id="UP000665561"/>
    </source>
</evidence>
<reference evidence="2 3" key="1">
    <citation type="submission" date="2020-01" db="EMBL/GenBank/DDBJ databases">
        <title>Paenibacillus soybeanensis sp. nov. isolated from the nodules of soybean (Glycine max(L.) Merr).</title>
        <authorList>
            <person name="Wang H."/>
        </authorList>
    </citation>
    <scope>NUCLEOTIDE SEQUENCE [LARGE SCALE GENOMIC DNA]</scope>
    <source>
        <strain evidence="2 3">T1</strain>
    </source>
</reference>
<keyword evidence="1" id="KW-1133">Transmembrane helix</keyword>
<evidence type="ECO:0000256" key="1">
    <source>
        <dbReference type="SAM" id="Phobius"/>
    </source>
</evidence>
<comment type="caution">
    <text evidence="2">The sequence shown here is derived from an EMBL/GenBank/DDBJ whole genome shotgun (WGS) entry which is preliminary data.</text>
</comment>